<dbReference type="EMBL" id="AKIJ01000002">
    <property type="protein sequence ID" value="KFG26818.1"/>
    <property type="molecule type" value="Genomic_DNA"/>
</dbReference>
<dbReference type="GO" id="GO:0034511">
    <property type="term" value="F:U3 snoRNA binding"/>
    <property type="evidence" value="ECO:0007669"/>
    <property type="project" value="InterPro"/>
</dbReference>
<dbReference type="InterPro" id="IPR036322">
    <property type="entry name" value="WD40_repeat_dom_sf"/>
</dbReference>
<gene>
    <name evidence="5" type="ORF">NESG_00974</name>
</gene>
<protein>
    <submittedName>
        <fullName evidence="5">Uncharacterized protein</fullName>
    </submittedName>
</protein>
<evidence type="ECO:0000256" key="1">
    <source>
        <dbReference type="ARBA" id="ARBA00004123"/>
    </source>
</evidence>
<accession>A0A086J3V0</accession>
<organism evidence="5 6">
    <name type="scientific">Nematocida ausubeli (strain ATCC PRA-371 / ERTm2)</name>
    <name type="common">Nematode killer fungus</name>
    <dbReference type="NCBI Taxonomy" id="1913371"/>
    <lineage>
        <taxon>Eukaryota</taxon>
        <taxon>Fungi</taxon>
        <taxon>Fungi incertae sedis</taxon>
        <taxon>Microsporidia</taxon>
        <taxon>Nematocida</taxon>
    </lineage>
</organism>
<dbReference type="InterPro" id="IPR039241">
    <property type="entry name" value="Rrp9-like"/>
</dbReference>
<dbReference type="SUPFAM" id="SSF50978">
    <property type="entry name" value="WD40 repeat-like"/>
    <property type="match status" value="1"/>
</dbReference>
<dbReference type="HOGENOM" id="CLU_871821_0_0_1"/>
<comment type="caution">
    <text evidence="5">The sequence shown here is derived from an EMBL/GenBank/DDBJ whole genome shotgun (WGS) entry which is preliminary data.</text>
</comment>
<evidence type="ECO:0000313" key="6">
    <source>
        <dbReference type="Proteomes" id="UP000054524"/>
    </source>
</evidence>
<keyword evidence="4" id="KW-0539">Nucleus</keyword>
<evidence type="ECO:0000313" key="5">
    <source>
        <dbReference type="EMBL" id="KFG26818.1"/>
    </source>
</evidence>
<dbReference type="PANTHER" id="PTHR19865:SF0">
    <property type="entry name" value="U3 SMALL NUCLEOLAR RNA-INTERACTING PROTEIN 2"/>
    <property type="match status" value="1"/>
</dbReference>
<dbReference type="GO" id="GO:0032040">
    <property type="term" value="C:small-subunit processome"/>
    <property type="evidence" value="ECO:0007669"/>
    <property type="project" value="TreeGrafter"/>
</dbReference>
<reference evidence="5 6" key="1">
    <citation type="journal article" date="2014" name="Genome Announc.">
        <title>Genome Sequence of the Microsporidian Species Nematocida sp1 Strain ERTm6 (ATCC PRA-372).</title>
        <authorList>
            <person name="Bakowski M.A."/>
            <person name="Priest M."/>
            <person name="Young S."/>
            <person name="Cuomo C.A."/>
            <person name="Troemel E.R."/>
        </authorList>
    </citation>
    <scope>NUCLEOTIDE SEQUENCE [LARGE SCALE GENOMIC DNA]</scope>
    <source>
        <strain evidence="5 6">ERTm6</strain>
    </source>
</reference>
<name>A0A086J3V0_NEMA1</name>
<dbReference type="RefSeq" id="XP_052905373.1">
    <property type="nucleotide sequence ID" value="XM_053048613.1"/>
</dbReference>
<dbReference type="AlphaFoldDB" id="A0A086J3V0"/>
<evidence type="ECO:0000256" key="2">
    <source>
        <dbReference type="ARBA" id="ARBA00022574"/>
    </source>
</evidence>
<dbReference type="PANTHER" id="PTHR19865">
    <property type="entry name" value="U3 SMALL NUCLEOLAR RNA INTERACTING PROTEIN 2"/>
    <property type="match status" value="1"/>
</dbReference>
<dbReference type="GeneID" id="77675947"/>
<dbReference type="Gene3D" id="2.130.10.10">
    <property type="entry name" value="YVTN repeat-like/Quinoprotein amine dehydrogenase"/>
    <property type="match status" value="1"/>
</dbReference>
<dbReference type="Proteomes" id="UP000054524">
    <property type="component" value="Unassembled WGS sequence"/>
</dbReference>
<evidence type="ECO:0000256" key="3">
    <source>
        <dbReference type="ARBA" id="ARBA00022737"/>
    </source>
</evidence>
<keyword evidence="3" id="KW-0677">Repeat</keyword>
<keyword evidence="2" id="KW-0853">WD repeat</keyword>
<keyword evidence="6" id="KW-1185">Reference proteome</keyword>
<evidence type="ECO:0000256" key="4">
    <source>
        <dbReference type="ARBA" id="ARBA00023242"/>
    </source>
</evidence>
<proteinExistence type="predicted"/>
<comment type="subcellular location">
    <subcellularLocation>
        <location evidence="1">Nucleus</location>
    </subcellularLocation>
</comment>
<dbReference type="InterPro" id="IPR015943">
    <property type="entry name" value="WD40/YVTN_repeat-like_dom_sf"/>
</dbReference>
<sequence>MTAESAALAHTVVTKLRSPPTAMDVQNNLMVITQKSGEIITVAPETQERKVLVKDRTTTTAICAVNNILLVGARTGEVKSLCEKRYKRISKRHRGQIISIHAIETENNETEIITASADHRVFIWKLDINESNGVKTVHLLFIKALYGPKTPIKSTSLSPDKKLFLCTSELTETVRIFRLEKDTQLLFHLSEGYALYGAFVTAEEFLVVSSTQTVHLYSINKSDPICSICIPTEENSLAEVSCLKLVSQNTAAIGLSDGKIIVLGVAKTLEILNTYKIDGVPNDFLQKESTLYVAAGKEESHSRFFVDKSFSNGFVAIPM</sequence>